<keyword evidence="3" id="KW-1185">Reference proteome</keyword>
<evidence type="ECO:0000313" key="2">
    <source>
        <dbReference type="EMBL" id="GGC52089.1"/>
    </source>
</evidence>
<organism evidence="2 3">
    <name type="scientific">Marivirga lumbricoides</name>
    <dbReference type="NCBI Taxonomy" id="1046115"/>
    <lineage>
        <taxon>Bacteria</taxon>
        <taxon>Pseudomonadati</taxon>
        <taxon>Bacteroidota</taxon>
        <taxon>Cytophagia</taxon>
        <taxon>Cytophagales</taxon>
        <taxon>Marivirgaceae</taxon>
        <taxon>Marivirga</taxon>
    </lineage>
</organism>
<sequence length="272" mass="31562">MSDITSIERIQLERLFQLEDGYVLDFSNATFEAFVLENFGIEIYSEKYEYNSGSKANRLRAFWKFELNYLAGDIIHKMIEYGFAKNLFSKDEDSKQLIDACNKIGERLKQDSPVENIEAIKATNNDKDFSLLAKTIRESIEKNEPETALDRLHTFVIKYVRELCDKYSIGYDKDTALHSLFGGYVKHLQQEKILESEMTVRILKSSISVMEAFNHVRNNQSFAHDNPILNYNESILILNDISNVIRFIEAVERPSIKAEKETEEIDIDDLPF</sequence>
<dbReference type="Pfam" id="PF14355">
    <property type="entry name" value="Abi_C"/>
    <property type="match status" value="1"/>
</dbReference>
<dbReference type="Proteomes" id="UP000636010">
    <property type="component" value="Unassembled WGS sequence"/>
</dbReference>
<evidence type="ECO:0000313" key="3">
    <source>
        <dbReference type="Proteomes" id="UP000636010"/>
    </source>
</evidence>
<dbReference type="RefSeq" id="WP_188467317.1">
    <property type="nucleotide sequence ID" value="NZ_BAABHU010000016.1"/>
</dbReference>
<accession>A0ABQ1N3G3</accession>
<dbReference type="EMBL" id="BMEC01000016">
    <property type="protein sequence ID" value="GGC52089.1"/>
    <property type="molecule type" value="Genomic_DNA"/>
</dbReference>
<dbReference type="InterPro" id="IPR026001">
    <property type="entry name" value="Abi-like_C"/>
</dbReference>
<proteinExistence type="predicted"/>
<protein>
    <recommendedName>
        <fullName evidence="1">Abortive infection protein-like C-terminal domain-containing protein</fullName>
    </recommendedName>
</protein>
<evidence type="ECO:0000259" key="1">
    <source>
        <dbReference type="Pfam" id="PF14355"/>
    </source>
</evidence>
<gene>
    <name evidence="2" type="ORF">GCM10011506_42150</name>
</gene>
<name>A0ABQ1N3G3_9BACT</name>
<reference evidence="3" key="1">
    <citation type="journal article" date="2019" name="Int. J. Syst. Evol. Microbiol.">
        <title>The Global Catalogue of Microorganisms (GCM) 10K type strain sequencing project: providing services to taxonomists for standard genome sequencing and annotation.</title>
        <authorList>
            <consortium name="The Broad Institute Genomics Platform"/>
            <consortium name="The Broad Institute Genome Sequencing Center for Infectious Disease"/>
            <person name="Wu L."/>
            <person name="Ma J."/>
        </authorList>
    </citation>
    <scope>NUCLEOTIDE SEQUENCE [LARGE SCALE GENOMIC DNA]</scope>
    <source>
        <strain evidence="3">CGMCC 1.10832</strain>
    </source>
</reference>
<comment type="caution">
    <text evidence="2">The sequence shown here is derived from an EMBL/GenBank/DDBJ whole genome shotgun (WGS) entry which is preliminary data.</text>
</comment>
<feature type="domain" description="Abortive infection protein-like C-terminal" evidence="1">
    <location>
        <begin position="178"/>
        <end position="248"/>
    </location>
</feature>